<keyword evidence="10" id="KW-1185">Reference proteome</keyword>
<dbReference type="InterPro" id="IPR045090">
    <property type="entry name" value="Pept_M3A_M3B"/>
</dbReference>
<dbReference type="AlphaFoldDB" id="D4XVC5"/>
<keyword evidence="4 6" id="KW-0862">Zinc</keyword>
<evidence type="ECO:0000256" key="4">
    <source>
        <dbReference type="ARBA" id="ARBA00022833"/>
    </source>
</evidence>
<gene>
    <name evidence="9" type="primary">pepF</name>
    <name evidence="9" type="ORF">MALL_0659</name>
</gene>
<keyword evidence="2 6" id="KW-0479">Metal-binding</keyword>
<dbReference type="GO" id="GO:0006508">
    <property type="term" value="P:proteolysis"/>
    <property type="evidence" value="ECO:0007669"/>
    <property type="project" value="UniProtKB-KW"/>
</dbReference>
<feature type="domain" description="Peptidase M3A/M3B catalytic" evidence="7">
    <location>
        <begin position="203"/>
        <end position="587"/>
    </location>
</feature>
<dbReference type="Pfam" id="PF08439">
    <property type="entry name" value="Peptidase_M3_N"/>
    <property type="match status" value="1"/>
</dbReference>
<dbReference type="eggNOG" id="COG1164">
    <property type="taxonomic scope" value="Bacteria"/>
</dbReference>
<dbReference type="InterPro" id="IPR004438">
    <property type="entry name" value="Peptidase_M3B"/>
</dbReference>
<evidence type="ECO:0000256" key="5">
    <source>
        <dbReference type="ARBA" id="ARBA00023049"/>
    </source>
</evidence>
<dbReference type="InterPro" id="IPR001567">
    <property type="entry name" value="Pept_M3A_M3B_dom"/>
</dbReference>
<comment type="similarity">
    <text evidence="6">Belongs to the peptidase M3B family.</text>
</comment>
<organism evidence="9 10">
    <name type="scientific">Mycoplasmopsis alligatoris A21JP2</name>
    <dbReference type="NCBI Taxonomy" id="747682"/>
    <lineage>
        <taxon>Bacteria</taxon>
        <taxon>Bacillati</taxon>
        <taxon>Mycoplasmatota</taxon>
        <taxon>Mycoplasmoidales</taxon>
        <taxon>Metamycoplasmataceae</taxon>
        <taxon>Mycoplasmopsis</taxon>
    </lineage>
</organism>
<dbReference type="Proteomes" id="UP000004757">
    <property type="component" value="Unassembled WGS sequence"/>
</dbReference>
<dbReference type="RefSeq" id="WP_005683359.1">
    <property type="nucleotide sequence ID" value="NZ_ADNC01000007.1"/>
</dbReference>
<dbReference type="PANTHER" id="PTHR11804">
    <property type="entry name" value="PROTEASE M3 THIMET OLIGOPEPTIDASE-RELATED"/>
    <property type="match status" value="1"/>
</dbReference>
<evidence type="ECO:0000256" key="3">
    <source>
        <dbReference type="ARBA" id="ARBA00022801"/>
    </source>
</evidence>
<comment type="function">
    <text evidence="6">Has oligopeptidase activity and degrades a variety of small bioactive peptides.</text>
</comment>
<dbReference type="Gene3D" id="1.20.140.70">
    <property type="entry name" value="Oligopeptidase f, N-terminal domain"/>
    <property type="match status" value="1"/>
</dbReference>
<dbReference type="OrthoDB" id="9766487at2"/>
<dbReference type="GO" id="GO:0046872">
    <property type="term" value="F:metal ion binding"/>
    <property type="evidence" value="ECO:0007669"/>
    <property type="project" value="UniProtKB-UniRule"/>
</dbReference>
<dbReference type="InterPro" id="IPR042088">
    <property type="entry name" value="OligoPept_F_C"/>
</dbReference>
<evidence type="ECO:0000259" key="8">
    <source>
        <dbReference type="Pfam" id="PF08439"/>
    </source>
</evidence>
<dbReference type="GO" id="GO:0004222">
    <property type="term" value="F:metalloendopeptidase activity"/>
    <property type="evidence" value="ECO:0007669"/>
    <property type="project" value="UniProtKB-UniRule"/>
</dbReference>
<accession>D4XVC5</accession>
<dbReference type="Gene3D" id="1.10.1370.20">
    <property type="entry name" value="Oligoendopeptidase f, C-terminal domain"/>
    <property type="match status" value="1"/>
</dbReference>
<dbReference type="EMBL" id="ADNC01000007">
    <property type="protein sequence ID" value="EFF41656.1"/>
    <property type="molecule type" value="Genomic_DNA"/>
</dbReference>
<dbReference type="CDD" id="cd09608">
    <property type="entry name" value="M3B_PepF"/>
    <property type="match status" value="1"/>
</dbReference>
<evidence type="ECO:0000256" key="2">
    <source>
        <dbReference type="ARBA" id="ARBA00022723"/>
    </source>
</evidence>
<keyword evidence="1 6" id="KW-0645">Protease</keyword>
<dbReference type="Pfam" id="PF01432">
    <property type="entry name" value="Peptidase_M3"/>
    <property type="match status" value="1"/>
</dbReference>
<dbReference type="EC" id="3.4.24.-" evidence="6"/>
<dbReference type="GO" id="GO:0006518">
    <property type="term" value="P:peptide metabolic process"/>
    <property type="evidence" value="ECO:0007669"/>
    <property type="project" value="TreeGrafter"/>
</dbReference>
<sequence>MKIKQYQKYEDVPKKYKWDLEAILEGKSLDDLLKEYEELVNEQILNKDFKYETLEKYLESLKLANKVTKLEFRISNYISNNLNTNLVDAKWLAYEQKWELLNSELAKKLGSENNRFFKHIEKMKVWKEDSRLKNYKRFIEDNIENFKHKLSDEVEEYVIKTSIGNPSPYQIFSILSNSELDYGYVKISKGKKLKLTRANRVSLMKHSDGLVRKNTYLNHAKAYLKHKASLSSVLYQHFNELVTEAKVRKYDSTVQMLTSNDKMTNQSLLNLFDQVSKRKHILTKYRAYHKKFYEAKFKEKFNKWDSSRELVNVKSDYSVEEAKELVTKALLPFGKEYSEQITKAMNESWIDFMCVNSKRSGAYSIGGSYGLDKKYILMNFNGDLSSVETLAHELGHSLHSYYSDTRQPLELSQYPIFLAEIASIFNESMLFDYMLKHSDNDKLKFKILDTIISGFIGTVWRQIEWANYEYDLYKAIEEGKPANSWDSISKIYFENQKKYSTSKKQLKYNEIDQFGSIYVPHYYYGFYVYKYAIGQLSASYFYEKYKNEGQKYLQVYIDKFLSSGCSDYPLEILKSIGIDLNDDSFYQYGFNYLEGLVEEWIKLGNKLFMKKSKKTK</sequence>
<evidence type="ECO:0000259" key="7">
    <source>
        <dbReference type="Pfam" id="PF01432"/>
    </source>
</evidence>
<evidence type="ECO:0000256" key="6">
    <source>
        <dbReference type="RuleBase" id="RU368091"/>
    </source>
</evidence>
<keyword evidence="3 6" id="KW-0378">Hydrolase</keyword>
<name>D4XVC5_9BACT</name>
<proteinExistence type="inferred from homology"/>
<keyword evidence="5 6" id="KW-0482">Metalloprotease</keyword>
<dbReference type="InterPro" id="IPR013647">
    <property type="entry name" value="OligopepF_N_dom"/>
</dbReference>
<dbReference type="SUPFAM" id="SSF55486">
    <property type="entry name" value="Metalloproteases ('zincins'), catalytic domain"/>
    <property type="match status" value="1"/>
</dbReference>
<dbReference type="NCBIfam" id="TIGR00181">
    <property type="entry name" value="pepF"/>
    <property type="match status" value="1"/>
</dbReference>
<evidence type="ECO:0000313" key="9">
    <source>
        <dbReference type="EMBL" id="EFF41656.1"/>
    </source>
</evidence>
<dbReference type="STRING" id="747682.MALL_0659"/>
<comment type="caution">
    <text evidence="9">The sequence shown here is derived from an EMBL/GenBank/DDBJ whole genome shotgun (WGS) entry which is preliminary data.</text>
</comment>
<evidence type="ECO:0000313" key="10">
    <source>
        <dbReference type="Proteomes" id="UP000004757"/>
    </source>
</evidence>
<protein>
    <recommendedName>
        <fullName evidence="6">Oligopeptidase F</fullName>
        <ecNumber evidence="6">3.4.24.-</ecNumber>
    </recommendedName>
</protein>
<comment type="cofactor">
    <cofactor evidence="6">
        <name>Zn(2+)</name>
        <dbReference type="ChEBI" id="CHEBI:29105"/>
    </cofactor>
    <text evidence="6">Binds 1 zinc ion.</text>
</comment>
<dbReference type="PANTHER" id="PTHR11804:SF84">
    <property type="entry name" value="SACCHAROLYSIN"/>
    <property type="match status" value="1"/>
</dbReference>
<feature type="domain" description="Oligopeptidase F N-terminal" evidence="8">
    <location>
        <begin position="121"/>
        <end position="181"/>
    </location>
</feature>
<reference evidence="9 10" key="1">
    <citation type="submission" date="2010-03" db="EMBL/GenBank/DDBJ databases">
        <authorList>
            <person name="Glass J.I."/>
            <person name="Benders G.A."/>
            <person name="Durkin A.S."/>
            <person name="Farmerie W.G."/>
            <person name="Hlavinka K."/>
            <person name="Hostetler J."/>
            <person name="Jackson J."/>
            <person name="May M.A."/>
            <person name="Miller R.H."/>
            <person name="Paralanov V."/>
            <person name="Radune D."/>
            <person name="Szczypinski B."/>
            <person name="Brown D.R."/>
        </authorList>
    </citation>
    <scope>NUCLEOTIDE SEQUENCE [LARGE SCALE GENOMIC DNA]</scope>
    <source>
        <strain evidence="9 10">A21JP2</strain>
    </source>
</reference>
<evidence type="ECO:0000256" key="1">
    <source>
        <dbReference type="ARBA" id="ARBA00022670"/>
    </source>
</evidence>